<keyword evidence="9" id="KW-1185">Reference proteome</keyword>
<dbReference type="Gene3D" id="2.60.120.260">
    <property type="entry name" value="Galactose-binding domain-like"/>
    <property type="match status" value="1"/>
</dbReference>
<evidence type="ECO:0000256" key="5">
    <source>
        <dbReference type="ARBA" id="ARBA00023306"/>
    </source>
</evidence>
<evidence type="ECO:0000256" key="1">
    <source>
        <dbReference type="ARBA" id="ARBA00006762"/>
    </source>
</evidence>
<proteinExistence type="inferred from homology"/>
<name>A0AAX4PL14_9CHLO</name>
<dbReference type="InterPro" id="IPR004939">
    <property type="entry name" value="APC_su10/DOC_dom"/>
</dbReference>
<keyword evidence="3" id="KW-0498">Mitosis</keyword>
<dbReference type="EMBL" id="CP151515">
    <property type="protein sequence ID" value="WZN66591.1"/>
    <property type="molecule type" value="Genomic_DNA"/>
</dbReference>
<dbReference type="GO" id="GO:0051301">
    <property type="term" value="P:cell division"/>
    <property type="evidence" value="ECO:0007669"/>
    <property type="project" value="UniProtKB-KW"/>
</dbReference>
<dbReference type="CDD" id="cd08366">
    <property type="entry name" value="APC10"/>
    <property type="match status" value="1"/>
</dbReference>
<evidence type="ECO:0000256" key="4">
    <source>
        <dbReference type="ARBA" id="ARBA00022786"/>
    </source>
</evidence>
<dbReference type="GO" id="GO:0031145">
    <property type="term" value="P:anaphase-promoting complex-dependent catabolic process"/>
    <property type="evidence" value="ECO:0007669"/>
    <property type="project" value="InterPro"/>
</dbReference>
<feature type="compositionally biased region" description="Gly residues" evidence="6">
    <location>
        <begin position="39"/>
        <end position="51"/>
    </location>
</feature>
<dbReference type="GO" id="GO:0070979">
    <property type="term" value="P:protein K11-linked ubiquitination"/>
    <property type="evidence" value="ECO:0007669"/>
    <property type="project" value="TreeGrafter"/>
</dbReference>
<evidence type="ECO:0000313" key="9">
    <source>
        <dbReference type="Proteomes" id="UP001472866"/>
    </source>
</evidence>
<comment type="similarity">
    <text evidence="1">Belongs to the APC10 family.</text>
</comment>
<evidence type="ECO:0000256" key="6">
    <source>
        <dbReference type="SAM" id="MobiDB-lite"/>
    </source>
</evidence>
<dbReference type="PROSITE" id="PS51284">
    <property type="entry name" value="DOC"/>
    <property type="match status" value="1"/>
</dbReference>
<gene>
    <name evidence="8" type="ORF">HKI87_15g81580</name>
</gene>
<dbReference type="InterPro" id="IPR008979">
    <property type="entry name" value="Galactose-bd-like_sf"/>
</dbReference>
<dbReference type="InterPro" id="IPR016901">
    <property type="entry name" value="APC10/Doc1"/>
</dbReference>
<evidence type="ECO:0000259" key="7">
    <source>
        <dbReference type="PROSITE" id="PS51284"/>
    </source>
</evidence>
<feature type="compositionally biased region" description="Acidic residues" evidence="6">
    <location>
        <begin position="53"/>
        <end position="67"/>
    </location>
</feature>
<dbReference type="SMART" id="SM01337">
    <property type="entry name" value="APC10"/>
    <property type="match status" value="1"/>
</dbReference>
<feature type="region of interest" description="Disordered" evidence="6">
    <location>
        <begin position="1"/>
        <end position="87"/>
    </location>
</feature>
<keyword evidence="5" id="KW-0131">Cell cycle</keyword>
<dbReference type="SUPFAM" id="SSF49785">
    <property type="entry name" value="Galactose-binding domain-like"/>
    <property type="match status" value="1"/>
</dbReference>
<dbReference type="GO" id="GO:0005680">
    <property type="term" value="C:anaphase-promoting complex"/>
    <property type="evidence" value="ECO:0007669"/>
    <property type="project" value="InterPro"/>
</dbReference>
<dbReference type="PANTHER" id="PTHR12936:SF0">
    <property type="entry name" value="ANAPHASE-PROMOTING COMPLEX SUBUNIT 10"/>
    <property type="match status" value="1"/>
</dbReference>
<dbReference type="AlphaFoldDB" id="A0AAX4PL14"/>
<organism evidence="8 9">
    <name type="scientific">Chloropicon roscoffensis</name>
    <dbReference type="NCBI Taxonomy" id="1461544"/>
    <lineage>
        <taxon>Eukaryota</taxon>
        <taxon>Viridiplantae</taxon>
        <taxon>Chlorophyta</taxon>
        <taxon>Chloropicophyceae</taxon>
        <taxon>Chloropicales</taxon>
        <taxon>Chloropicaceae</taxon>
        <taxon>Chloropicon</taxon>
    </lineage>
</organism>
<dbReference type="PANTHER" id="PTHR12936">
    <property type="entry name" value="ANAPHASE-PROMOTING COMPLEX 10"/>
    <property type="match status" value="1"/>
</dbReference>
<dbReference type="FunFam" id="2.60.120.260:FF:000122">
    <property type="entry name" value="Anaphase-promoting complex subunit 10"/>
    <property type="match status" value="1"/>
</dbReference>
<evidence type="ECO:0000313" key="8">
    <source>
        <dbReference type="EMBL" id="WZN66591.1"/>
    </source>
</evidence>
<keyword evidence="2" id="KW-0132">Cell division</keyword>
<accession>A0AAX4PL14</accession>
<feature type="domain" description="DOC" evidence="7">
    <location>
        <begin position="69"/>
        <end position="266"/>
    </location>
</feature>
<sequence>MSMMEGADVTWTDHDAEAEERYHDPFEREHADHHREHGMNGGARGDGGSGGETENEGDAGENGEADDGVTQPDDGVRQVPGTEYPTCSSKREVGRLAVWSVTSNKPGNGVEYLRDDNVDTFWQSDGTQPHLVNVQFQRKVRIAEVVLYVDYRNDESYTPQKVSFRVGNSYYDLQEIKTVELEEPQGWVVIPLAHRPRDAEGGAEGGGGPPGFVRAHCLQIAVLSNHQNGRDTHLRQVKVFGPRVDVTRSADQPFSFEEPEFSMYARVR</sequence>
<dbReference type="Pfam" id="PF03256">
    <property type="entry name" value="ANAPC10"/>
    <property type="match status" value="1"/>
</dbReference>
<keyword evidence="4" id="KW-0833">Ubl conjugation pathway</keyword>
<feature type="compositionally biased region" description="Basic and acidic residues" evidence="6">
    <location>
        <begin position="11"/>
        <end position="38"/>
    </location>
</feature>
<evidence type="ECO:0000256" key="2">
    <source>
        <dbReference type="ARBA" id="ARBA00022618"/>
    </source>
</evidence>
<reference evidence="8 9" key="1">
    <citation type="submission" date="2024-03" db="EMBL/GenBank/DDBJ databases">
        <title>Complete genome sequence of the green alga Chloropicon roscoffensis RCC1871.</title>
        <authorList>
            <person name="Lemieux C."/>
            <person name="Pombert J.-F."/>
            <person name="Otis C."/>
            <person name="Turmel M."/>
        </authorList>
    </citation>
    <scope>NUCLEOTIDE SEQUENCE [LARGE SCALE GENOMIC DNA]</scope>
    <source>
        <strain evidence="8 9">RCC1871</strain>
    </source>
</reference>
<protein>
    <submittedName>
        <fullName evidence="8">Subunit 10 of anaphase-promoting complex</fullName>
    </submittedName>
</protein>
<evidence type="ECO:0000256" key="3">
    <source>
        <dbReference type="ARBA" id="ARBA00022776"/>
    </source>
</evidence>
<dbReference type="Proteomes" id="UP001472866">
    <property type="component" value="Chromosome 15"/>
</dbReference>